<name>A0ABV1SVQ2_9ACTN</name>
<dbReference type="EMBL" id="JBEOZY010000010">
    <property type="protein sequence ID" value="MER6165514.1"/>
    <property type="molecule type" value="Genomic_DNA"/>
</dbReference>
<evidence type="ECO:0008006" key="3">
    <source>
        <dbReference type="Google" id="ProtNLM"/>
    </source>
</evidence>
<proteinExistence type="predicted"/>
<evidence type="ECO:0000313" key="2">
    <source>
        <dbReference type="Proteomes" id="UP001496720"/>
    </source>
</evidence>
<comment type="caution">
    <text evidence="1">The sequence shown here is derived from an EMBL/GenBank/DDBJ whole genome shotgun (WGS) entry which is preliminary data.</text>
</comment>
<organism evidence="1 2">
    <name type="scientific">Streptomyces violaceorubidus</name>
    <dbReference type="NCBI Taxonomy" id="284042"/>
    <lineage>
        <taxon>Bacteria</taxon>
        <taxon>Bacillati</taxon>
        <taxon>Actinomycetota</taxon>
        <taxon>Actinomycetes</taxon>
        <taxon>Kitasatosporales</taxon>
        <taxon>Streptomycetaceae</taxon>
        <taxon>Streptomyces</taxon>
    </lineage>
</organism>
<reference evidence="1 2" key="1">
    <citation type="submission" date="2024-06" db="EMBL/GenBank/DDBJ databases">
        <title>The Natural Products Discovery Center: Release of the First 8490 Sequenced Strains for Exploring Actinobacteria Biosynthetic Diversity.</title>
        <authorList>
            <person name="Kalkreuter E."/>
            <person name="Kautsar S.A."/>
            <person name="Yang D."/>
            <person name="Bader C.D."/>
            <person name="Teijaro C.N."/>
            <person name="Fluegel L."/>
            <person name="Davis C.M."/>
            <person name="Simpson J.R."/>
            <person name="Lauterbach L."/>
            <person name="Steele A.D."/>
            <person name="Gui C."/>
            <person name="Meng S."/>
            <person name="Li G."/>
            <person name="Viehrig K."/>
            <person name="Ye F."/>
            <person name="Su P."/>
            <person name="Kiefer A.F."/>
            <person name="Nichols A."/>
            <person name="Cepeda A.J."/>
            <person name="Yan W."/>
            <person name="Fan B."/>
            <person name="Jiang Y."/>
            <person name="Adhikari A."/>
            <person name="Zheng C.-J."/>
            <person name="Schuster L."/>
            <person name="Cowan T.M."/>
            <person name="Smanski M.J."/>
            <person name="Chevrette M.G."/>
            <person name="De Carvalho L.P.S."/>
            <person name="Shen B."/>
        </authorList>
    </citation>
    <scope>NUCLEOTIDE SEQUENCE [LARGE SCALE GENOMIC DNA]</scope>
    <source>
        <strain evidence="1 2">NPDC001615</strain>
    </source>
</reference>
<keyword evidence="2" id="KW-1185">Reference proteome</keyword>
<protein>
    <recommendedName>
        <fullName evidence="3">Transposase</fullName>
    </recommendedName>
</protein>
<evidence type="ECO:0000313" key="1">
    <source>
        <dbReference type="EMBL" id="MER6165514.1"/>
    </source>
</evidence>
<sequence length="52" mass="5474">MLPTDDLPAGPAPRRCVRGPRRTTVHLLRSLVNAAASGIKGSLGQDTWHGVA</sequence>
<dbReference type="RefSeq" id="WP_352147307.1">
    <property type="nucleotide sequence ID" value="NZ_JBEOZY010000010.1"/>
</dbReference>
<dbReference type="Proteomes" id="UP001496720">
    <property type="component" value="Unassembled WGS sequence"/>
</dbReference>
<gene>
    <name evidence="1" type="ORF">ABT188_13225</name>
</gene>
<accession>A0ABV1SVQ2</accession>